<dbReference type="InterPro" id="IPR014721">
    <property type="entry name" value="Ribsml_uS5_D2-typ_fold_subgr"/>
</dbReference>
<feature type="non-terminal residue" evidence="1">
    <location>
        <position position="1"/>
    </location>
</feature>
<keyword evidence="2" id="KW-1185">Reference proteome</keyword>
<comment type="caution">
    <text evidence="1">The sequence shown here is derived from an EMBL/GenBank/DDBJ whole genome shotgun (WGS) entry which is preliminary data.</text>
</comment>
<gene>
    <name evidence="1" type="ORF">ALEPTO_LOCUS13995</name>
</gene>
<name>A0A9N9J946_9GLOM</name>
<organism evidence="1 2">
    <name type="scientific">Ambispora leptoticha</name>
    <dbReference type="NCBI Taxonomy" id="144679"/>
    <lineage>
        <taxon>Eukaryota</taxon>
        <taxon>Fungi</taxon>
        <taxon>Fungi incertae sedis</taxon>
        <taxon>Mucoromycota</taxon>
        <taxon>Glomeromycotina</taxon>
        <taxon>Glomeromycetes</taxon>
        <taxon>Archaeosporales</taxon>
        <taxon>Ambisporaceae</taxon>
        <taxon>Ambispora</taxon>
    </lineage>
</organism>
<dbReference type="InterPro" id="IPR020568">
    <property type="entry name" value="Ribosomal_Su5_D2-typ_SF"/>
</dbReference>
<dbReference type="OrthoDB" id="2439102at2759"/>
<reference evidence="1" key="1">
    <citation type="submission" date="2021-06" db="EMBL/GenBank/DDBJ databases">
        <authorList>
            <person name="Kallberg Y."/>
            <person name="Tangrot J."/>
            <person name="Rosling A."/>
        </authorList>
    </citation>
    <scope>NUCLEOTIDE SEQUENCE</scope>
    <source>
        <strain evidence="1">FL130A</strain>
    </source>
</reference>
<accession>A0A9N9J946</accession>
<dbReference type="Proteomes" id="UP000789508">
    <property type="component" value="Unassembled WGS sequence"/>
</dbReference>
<proteinExistence type="predicted"/>
<dbReference type="AlphaFoldDB" id="A0A9N9J946"/>
<dbReference type="Gene3D" id="3.30.230.10">
    <property type="match status" value="1"/>
</dbReference>
<protein>
    <submittedName>
        <fullName evidence="1">202_t:CDS:1</fullName>
    </submittedName>
</protein>
<dbReference type="SUPFAM" id="SSF54211">
    <property type="entry name" value="Ribosomal protein S5 domain 2-like"/>
    <property type="match status" value="1"/>
</dbReference>
<evidence type="ECO:0000313" key="1">
    <source>
        <dbReference type="EMBL" id="CAG8768178.1"/>
    </source>
</evidence>
<evidence type="ECO:0000313" key="2">
    <source>
        <dbReference type="Proteomes" id="UP000789508"/>
    </source>
</evidence>
<sequence>EKRIGVINELMVMYNLDRNDKNIPKKEQRKMNKYVGSTQNLVVIMRKIPGGGPVINIDKNQFDNSAHARKHSADYTKKIINLFLKQEKINPSHYQISVLDSWGVENFGQEIKINFGRSGGKSAGSAVYLALLSAYHQKPLSRTVAATGALSLSTKIIKKGKINDQEFTIIPGTNLPIQGLK</sequence>
<dbReference type="EMBL" id="CAJVPS010050644">
    <property type="protein sequence ID" value="CAG8768178.1"/>
    <property type="molecule type" value="Genomic_DNA"/>
</dbReference>